<evidence type="ECO:0000313" key="2">
    <source>
        <dbReference type="EMBL" id="NEV64093.1"/>
    </source>
</evidence>
<keyword evidence="3" id="KW-1185">Reference proteome</keyword>
<reference evidence="2 3" key="1">
    <citation type="submission" date="2020-02" db="EMBL/GenBank/DDBJ databases">
        <title>Genome sequences of Thiorhodococcus mannitoliphagus and Thiorhodococcus minor, purple sulfur photosynthetic bacteria in the gammaproteobacterial family, Chromatiaceae.</title>
        <authorList>
            <person name="Aviles F.A."/>
            <person name="Meyer T.E."/>
            <person name="Kyndt J.A."/>
        </authorList>
    </citation>
    <scope>NUCLEOTIDE SEQUENCE [LARGE SCALE GENOMIC DNA]</scope>
    <source>
        <strain evidence="2 3">DSM 11518</strain>
    </source>
</reference>
<protein>
    <submittedName>
        <fullName evidence="2">Metallophosphoesterase</fullName>
    </submittedName>
</protein>
<evidence type="ECO:0000259" key="1">
    <source>
        <dbReference type="Pfam" id="PF00149"/>
    </source>
</evidence>
<gene>
    <name evidence="2" type="ORF">G3446_19765</name>
</gene>
<dbReference type="EMBL" id="JAAIJQ010000074">
    <property type="protein sequence ID" value="NEV64093.1"/>
    <property type="molecule type" value="Genomic_DNA"/>
</dbReference>
<evidence type="ECO:0000313" key="3">
    <source>
        <dbReference type="Proteomes" id="UP000483379"/>
    </source>
</evidence>
<comment type="caution">
    <text evidence="2">The sequence shown here is derived from an EMBL/GenBank/DDBJ whole genome shotgun (WGS) entry which is preliminary data.</text>
</comment>
<name>A0A6M0K594_9GAMM</name>
<dbReference type="AlphaFoldDB" id="A0A6M0K594"/>
<organism evidence="2 3">
    <name type="scientific">Thiorhodococcus minor</name>
    <dbReference type="NCBI Taxonomy" id="57489"/>
    <lineage>
        <taxon>Bacteria</taxon>
        <taxon>Pseudomonadati</taxon>
        <taxon>Pseudomonadota</taxon>
        <taxon>Gammaproteobacteria</taxon>
        <taxon>Chromatiales</taxon>
        <taxon>Chromatiaceae</taxon>
        <taxon>Thiorhodococcus</taxon>
    </lineage>
</organism>
<feature type="domain" description="Calcineurin-like phosphoesterase" evidence="1">
    <location>
        <begin position="230"/>
        <end position="394"/>
    </location>
</feature>
<dbReference type="RefSeq" id="WP_164454627.1">
    <property type="nucleotide sequence ID" value="NZ_JAAIJQ010000074.1"/>
</dbReference>
<dbReference type="GO" id="GO:0016787">
    <property type="term" value="F:hydrolase activity"/>
    <property type="evidence" value="ECO:0007669"/>
    <property type="project" value="InterPro"/>
</dbReference>
<dbReference type="SUPFAM" id="SSF56300">
    <property type="entry name" value="Metallo-dependent phosphatases"/>
    <property type="match status" value="1"/>
</dbReference>
<dbReference type="InterPro" id="IPR029052">
    <property type="entry name" value="Metallo-depent_PP-like"/>
</dbReference>
<accession>A0A6M0K594</accession>
<dbReference type="Gene3D" id="3.60.21.10">
    <property type="match status" value="1"/>
</dbReference>
<proteinExistence type="predicted"/>
<sequence length="492" mass="54638">MPHLSSSGRGKFFSVFQSLMEEGPRADDQCPRGAMRLGHAKIHVPVPAPPLTLDLGKAEPFRLSLVPEIRMDASGGFTCGEDYLLLDPQRYFEGIGGFVRVAQGDTLMLGSEDALQQGVFEYTHAVDARHLSLQLTPKGLVFQRESLTHPTLITPDGDPKLIDRQIAWRRAKLERLARLIEAPLEPMPRDAALGLLERVLEVLRDEPYRVRTRDGGPGGLLQIPAKPTPIIVGDLHAKIDNLLVILTQNGFLEALQDGSAVMIIIGDAVHPEDPGQEAEMETSMAMMDLILRLKLMFPSRVFYLRGNHDSFSEDISKGGVPQGLVWEKTLQDHRGARYRDAMQAFYDLLPYIALSPQFLTCHAGAPISKVSRDELIHVREHPRVEHQLTHGRLRQQNVPAGYRASDVKRLRKRLGLEPETPFIVGHTRLASEGCFWLNVGGIDHHHILCSASDERVGVITRVHRHMVPLSYPGEPLAPGFNALVRDGRPGAS</sequence>
<dbReference type="InterPro" id="IPR004843">
    <property type="entry name" value="Calcineurin-like_PHP"/>
</dbReference>
<dbReference type="Pfam" id="PF00149">
    <property type="entry name" value="Metallophos"/>
    <property type="match status" value="1"/>
</dbReference>
<dbReference type="Proteomes" id="UP000483379">
    <property type="component" value="Unassembled WGS sequence"/>
</dbReference>